<organism evidence="1">
    <name type="scientific">marine sediment metagenome</name>
    <dbReference type="NCBI Taxonomy" id="412755"/>
    <lineage>
        <taxon>unclassified sequences</taxon>
        <taxon>metagenomes</taxon>
        <taxon>ecological metagenomes</taxon>
    </lineage>
</organism>
<evidence type="ECO:0000313" key="1">
    <source>
        <dbReference type="EMBL" id="GAG54816.1"/>
    </source>
</evidence>
<comment type="caution">
    <text evidence="1">The sequence shown here is derived from an EMBL/GenBank/DDBJ whole genome shotgun (WGS) entry which is preliminary data.</text>
</comment>
<sequence length="85" mass="10060">MYMRNTYAATQPNKWRWEASLMTKPDSSSPLTDQEIKEIKELYDQGFTDGEIAEKMGIPSYRVSFHRRDLELDKVVRLFTDEQLI</sequence>
<name>X1A3K5_9ZZZZ</name>
<gene>
    <name evidence="1" type="ORF">S01H4_19159</name>
</gene>
<protein>
    <submittedName>
        <fullName evidence="1">Uncharacterized protein</fullName>
    </submittedName>
</protein>
<proteinExistence type="predicted"/>
<dbReference type="EMBL" id="BART01008525">
    <property type="protein sequence ID" value="GAG54816.1"/>
    <property type="molecule type" value="Genomic_DNA"/>
</dbReference>
<dbReference type="AlphaFoldDB" id="X1A3K5"/>
<dbReference type="Gene3D" id="1.10.10.60">
    <property type="entry name" value="Homeodomain-like"/>
    <property type="match status" value="1"/>
</dbReference>
<feature type="non-terminal residue" evidence="1">
    <location>
        <position position="85"/>
    </location>
</feature>
<accession>X1A3K5</accession>
<reference evidence="1" key="1">
    <citation type="journal article" date="2014" name="Front. Microbiol.">
        <title>High frequency of phylogenetically diverse reductive dehalogenase-homologous genes in deep subseafloor sedimentary metagenomes.</title>
        <authorList>
            <person name="Kawai M."/>
            <person name="Futagami T."/>
            <person name="Toyoda A."/>
            <person name="Takaki Y."/>
            <person name="Nishi S."/>
            <person name="Hori S."/>
            <person name="Arai W."/>
            <person name="Tsubouchi T."/>
            <person name="Morono Y."/>
            <person name="Uchiyama I."/>
            <person name="Ito T."/>
            <person name="Fujiyama A."/>
            <person name="Inagaki F."/>
            <person name="Takami H."/>
        </authorList>
    </citation>
    <scope>NUCLEOTIDE SEQUENCE</scope>
    <source>
        <strain evidence="1">Expedition CK06-06</strain>
    </source>
</reference>